<evidence type="ECO:0000256" key="1">
    <source>
        <dbReference type="SAM" id="SignalP"/>
    </source>
</evidence>
<organism evidence="2 3">
    <name type="scientific">Melanomma pulvis-pyrius CBS 109.77</name>
    <dbReference type="NCBI Taxonomy" id="1314802"/>
    <lineage>
        <taxon>Eukaryota</taxon>
        <taxon>Fungi</taxon>
        <taxon>Dikarya</taxon>
        <taxon>Ascomycota</taxon>
        <taxon>Pezizomycotina</taxon>
        <taxon>Dothideomycetes</taxon>
        <taxon>Pleosporomycetidae</taxon>
        <taxon>Pleosporales</taxon>
        <taxon>Melanommataceae</taxon>
        <taxon>Melanomma</taxon>
    </lineage>
</organism>
<keyword evidence="3" id="KW-1185">Reference proteome</keyword>
<evidence type="ECO:0000313" key="3">
    <source>
        <dbReference type="Proteomes" id="UP000799757"/>
    </source>
</evidence>
<dbReference type="Proteomes" id="UP000799757">
    <property type="component" value="Unassembled WGS sequence"/>
</dbReference>
<feature type="chain" id="PRO_5025572279" evidence="1">
    <location>
        <begin position="23"/>
        <end position="165"/>
    </location>
</feature>
<protein>
    <submittedName>
        <fullName evidence="2">Uncharacterized protein</fullName>
    </submittedName>
</protein>
<dbReference type="OrthoDB" id="5419179at2759"/>
<dbReference type="EMBL" id="MU001746">
    <property type="protein sequence ID" value="KAF2800532.1"/>
    <property type="molecule type" value="Genomic_DNA"/>
</dbReference>
<accession>A0A6A6XVJ9</accession>
<reference evidence="2" key="1">
    <citation type="journal article" date="2020" name="Stud. Mycol.">
        <title>101 Dothideomycetes genomes: a test case for predicting lifestyles and emergence of pathogens.</title>
        <authorList>
            <person name="Haridas S."/>
            <person name="Albert R."/>
            <person name="Binder M."/>
            <person name="Bloem J."/>
            <person name="Labutti K."/>
            <person name="Salamov A."/>
            <person name="Andreopoulos B."/>
            <person name="Baker S."/>
            <person name="Barry K."/>
            <person name="Bills G."/>
            <person name="Bluhm B."/>
            <person name="Cannon C."/>
            <person name="Castanera R."/>
            <person name="Culley D."/>
            <person name="Daum C."/>
            <person name="Ezra D."/>
            <person name="Gonzalez J."/>
            <person name="Henrissat B."/>
            <person name="Kuo A."/>
            <person name="Liang C."/>
            <person name="Lipzen A."/>
            <person name="Lutzoni F."/>
            <person name="Magnuson J."/>
            <person name="Mondo S."/>
            <person name="Nolan M."/>
            <person name="Ohm R."/>
            <person name="Pangilinan J."/>
            <person name="Park H.-J."/>
            <person name="Ramirez L."/>
            <person name="Alfaro M."/>
            <person name="Sun H."/>
            <person name="Tritt A."/>
            <person name="Yoshinaga Y."/>
            <person name="Zwiers L.-H."/>
            <person name="Turgeon B."/>
            <person name="Goodwin S."/>
            <person name="Spatafora J."/>
            <person name="Crous P."/>
            <person name="Grigoriev I."/>
        </authorList>
    </citation>
    <scope>NUCLEOTIDE SEQUENCE</scope>
    <source>
        <strain evidence="2">CBS 109.77</strain>
    </source>
</reference>
<dbReference type="Gene3D" id="2.40.160.20">
    <property type="match status" value="1"/>
</dbReference>
<gene>
    <name evidence="2" type="ORF">K505DRAFT_400834</name>
</gene>
<feature type="signal peptide" evidence="1">
    <location>
        <begin position="1"/>
        <end position="22"/>
    </location>
</feature>
<keyword evidence="1" id="KW-0732">Signal</keyword>
<evidence type="ECO:0000313" key="2">
    <source>
        <dbReference type="EMBL" id="KAF2800532.1"/>
    </source>
</evidence>
<sequence length="165" mass="16892">MHSSSISSALPILISFLSIGSGATPPTAPMLGLVPVLSVKVELGKSLKPIPVPGGIRALTPIIGGTVTGSLANATIISGIVASVLTSNGTIERPDVLIYGTIAATKETLVIQEDGVGAAGVDVNRVRIEAGGTDLRSLQDRFFLTTSEVIDNRTAVVIGVYEVET</sequence>
<proteinExistence type="predicted"/>
<dbReference type="AlphaFoldDB" id="A0A6A6XVJ9"/>
<name>A0A6A6XVJ9_9PLEO</name>